<keyword evidence="1" id="KW-1133">Transmembrane helix</keyword>
<keyword evidence="1" id="KW-0812">Transmembrane</keyword>
<evidence type="ECO:0000256" key="1">
    <source>
        <dbReference type="SAM" id="Phobius"/>
    </source>
</evidence>
<organism evidence="2">
    <name type="scientific">uncultured Sulfurovum sp</name>
    <dbReference type="NCBI Taxonomy" id="269237"/>
    <lineage>
        <taxon>Bacteria</taxon>
        <taxon>Pseudomonadati</taxon>
        <taxon>Campylobacterota</taxon>
        <taxon>Epsilonproteobacteria</taxon>
        <taxon>Campylobacterales</taxon>
        <taxon>Sulfurovaceae</taxon>
        <taxon>Sulfurovum</taxon>
        <taxon>environmental samples</taxon>
    </lineage>
</organism>
<dbReference type="EMBL" id="CACVAS010000020">
    <property type="protein sequence ID" value="CAA6801665.1"/>
    <property type="molecule type" value="Genomic_DNA"/>
</dbReference>
<proteinExistence type="predicted"/>
<gene>
    <name evidence="2" type="ORF">HELGO_WM2473</name>
</gene>
<reference evidence="2" key="1">
    <citation type="submission" date="2020-01" db="EMBL/GenBank/DDBJ databases">
        <authorList>
            <person name="Meier V. D."/>
            <person name="Meier V D."/>
        </authorList>
    </citation>
    <scope>NUCLEOTIDE SEQUENCE</scope>
    <source>
        <strain evidence="2">HLG_WM_MAG_01</strain>
    </source>
</reference>
<name>A0A6S6SFA9_9BACT</name>
<feature type="transmembrane region" description="Helical" evidence="1">
    <location>
        <begin position="23"/>
        <end position="40"/>
    </location>
</feature>
<accession>A0A6S6SFA9</accession>
<evidence type="ECO:0000313" key="2">
    <source>
        <dbReference type="EMBL" id="CAA6801665.1"/>
    </source>
</evidence>
<protein>
    <submittedName>
        <fullName evidence="2">Uncharacterized protein</fullName>
    </submittedName>
</protein>
<keyword evidence="1" id="KW-0472">Membrane</keyword>
<dbReference type="AlphaFoldDB" id="A0A6S6SFA9"/>
<sequence length="73" mass="8251">MCLIVTLIMLVLSIQHFIYGDYLTGALTLFVALGFAFLLLRNIRLTQCDKNGGCDNICMLPSWVTTFFSKKDK</sequence>